<evidence type="ECO:0000256" key="1">
    <source>
        <dbReference type="ARBA" id="ARBA00000798"/>
    </source>
</evidence>
<dbReference type="GO" id="GO:0009395">
    <property type="term" value="P:phospholipid catabolic process"/>
    <property type="evidence" value="ECO:0007669"/>
    <property type="project" value="TreeGrafter"/>
</dbReference>
<dbReference type="GO" id="GO:0004630">
    <property type="term" value="F:phospholipase D activity"/>
    <property type="evidence" value="ECO:0007669"/>
    <property type="project" value="UniProtKB-EC"/>
</dbReference>
<dbReference type="EMBL" id="BMWV01000003">
    <property type="protein sequence ID" value="GGY34572.1"/>
    <property type="molecule type" value="Genomic_DNA"/>
</dbReference>
<reference evidence="6" key="2">
    <citation type="submission" date="2022-12" db="EMBL/GenBank/DDBJ databases">
        <authorList>
            <person name="Sun Q."/>
            <person name="Kim S."/>
        </authorList>
    </citation>
    <scope>NUCLEOTIDE SEQUENCE</scope>
    <source>
        <strain evidence="6">KCTC 12343</strain>
    </source>
</reference>
<dbReference type="InterPro" id="IPR001736">
    <property type="entry name" value="PLipase_D/transphosphatidylase"/>
</dbReference>
<feature type="domain" description="PLD phosphodiesterase" evidence="5">
    <location>
        <begin position="543"/>
        <end position="570"/>
    </location>
</feature>
<evidence type="ECO:0000256" key="4">
    <source>
        <dbReference type="ARBA" id="ARBA00023098"/>
    </source>
</evidence>
<name>A0AA87XQJ3_9BURK</name>
<comment type="catalytic activity">
    <reaction evidence="1">
        <text>a 1,2-diacyl-sn-glycero-3-phosphocholine + H2O = a 1,2-diacyl-sn-glycero-3-phosphate + choline + H(+)</text>
        <dbReference type="Rhea" id="RHEA:14445"/>
        <dbReference type="ChEBI" id="CHEBI:15354"/>
        <dbReference type="ChEBI" id="CHEBI:15377"/>
        <dbReference type="ChEBI" id="CHEBI:15378"/>
        <dbReference type="ChEBI" id="CHEBI:57643"/>
        <dbReference type="ChEBI" id="CHEBI:58608"/>
        <dbReference type="EC" id="3.1.4.4"/>
    </reaction>
</comment>
<evidence type="ECO:0000259" key="5">
    <source>
        <dbReference type="PROSITE" id="PS50035"/>
    </source>
</evidence>
<keyword evidence="3" id="KW-0378">Hydrolase</keyword>
<dbReference type="AlphaFoldDB" id="A0AA87XQJ3"/>
<dbReference type="SMART" id="SM00155">
    <property type="entry name" value="PLDc"/>
    <property type="match status" value="2"/>
</dbReference>
<keyword evidence="2" id="KW-0677">Repeat</keyword>
<sequence length="652" mass="73682">MKSAMDDNAKLYKQRLSYRRNAAPNQCLAQPWFVRLPKPVYYPRHGCSVEPLICGEEVFKRIAEDLKNAVDSVDIITWGFDPGMILVRKETAQSGQRYGDLLIEIATRKKNPVKVRLLIWHDDFVSQKIMNNTPGYYGPSLPTIGANGGVGYYSEGHQNYSAEWYAKVVNREFENICLHVRHVKSDLLGRSMEGEVPPKNLGFTGTVAVLYAAHHQKMILIDFERPKSAVGYVMGHNSTTEYWDTAEHIFGDIRRERVFDMPQAELLKRAWKEGPSFEGASPGYSPPPHLMRQKERAVQDYIDRHSRIVKPYQDVSCRVRGPVLHDLNHNFCQGWHESEPPGSAFLDLLWFLGPLRLVYKIVRAIRDMSDMQMDPGFIARRNKIGISEFPRQGQEHTVQLVRTQPLHGEKAAKECYANLTRQMTHYIFIQNQYIQYAAWAAHLRTCVHNLREAGYTKPVYVFLVTSTPERAGMDGPTHEVAGGIGQIKTMPRLHQEAVKVAERGGTRPPVSEEEMIESGINVVMSSMWTCSAASGKLLPSDYEEIYIHTKVAIVDDAAFTAGSTNLNLRSMAVDSELNLLSNAAVVAYDLRMKLFQQCAGKAGPGCFGDMSAAYNAWKSLRDDNLAKKNRGENLVSQLMPFYVDRKFSSSLI</sequence>
<evidence type="ECO:0000256" key="2">
    <source>
        <dbReference type="ARBA" id="ARBA00022737"/>
    </source>
</evidence>
<dbReference type="SUPFAM" id="SSF56024">
    <property type="entry name" value="Phospholipase D/nuclease"/>
    <property type="match status" value="2"/>
</dbReference>
<comment type="caution">
    <text evidence="6">The sequence shown here is derived from an EMBL/GenBank/DDBJ whole genome shotgun (WGS) entry which is preliminary data.</text>
</comment>
<dbReference type="InterPro" id="IPR015679">
    <property type="entry name" value="PLipase_D_fam"/>
</dbReference>
<protein>
    <recommendedName>
        <fullName evidence="5">PLD phosphodiesterase domain-containing protein</fullName>
    </recommendedName>
</protein>
<dbReference type="PANTHER" id="PTHR18896:SF76">
    <property type="entry name" value="PHOSPHOLIPASE"/>
    <property type="match status" value="1"/>
</dbReference>
<dbReference type="Gene3D" id="3.30.870.10">
    <property type="entry name" value="Endonuclease Chain A"/>
    <property type="match status" value="2"/>
</dbReference>
<proteinExistence type="predicted"/>
<evidence type="ECO:0000256" key="3">
    <source>
        <dbReference type="ARBA" id="ARBA00022801"/>
    </source>
</evidence>
<gene>
    <name evidence="6" type="ORF">GCM10007387_15650</name>
</gene>
<keyword evidence="4" id="KW-0443">Lipid metabolism</keyword>
<organism evidence="6 7">
    <name type="scientific">Pseudoduganella albidiflava</name>
    <dbReference type="NCBI Taxonomy" id="321983"/>
    <lineage>
        <taxon>Bacteria</taxon>
        <taxon>Pseudomonadati</taxon>
        <taxon>Pseudomonadota</taxon>
        <taxon>Betaproteobacteria</taxon>
        <taxon>Burkholderiales</taxon>
        <taxon>Oxalobacteraceae</taxon>
        <taxon>Telluria group</taxon>
        <taxon>Pseudoduganella</taxon>
    </lineage>
</organism>
<accession>A0AA87XQJ3</accession>
<evidence type="ECO:0000313" key="6">
    <source>
        <dbReference type="EMBL" id="GGY34572.1"/>
    </source>
</evidence>
<dbReference type="PANTHER" id="PTHR18896">
    <property type="entry name" value="PHOSPHOLIPASE D"/>
    <property type="match status" value="1"/>
</dbReference>
<dbReference type="RefSeq" id="WP_229420835.1">
    <property type="nucleotide sequence ID" value="NZ_BMWV01000003.1"/>
</dbReference>
<reference evidence="6" key="1">
    <citation type="journal article" date="2014" name="Int. J. Syst. Evol. Microbiol.">
        <title>Complete genome sequence of Corynebacterium casei LMG S-19264T (=DSM 44701T), isolated from a smear-ripened cheese.</title>
        <authorList>
            <consortium name="US DOE Joint Genome Institute (JGI-PGF)"/>
            <person name="Walter F."/>
            <person name="Albersmeier A."/>
            <person name="Kalinowski J."/>
            <person name="Ruckert C."/>
        </authorList>
    </citation>
    <scope>NUCLEOTIDE SEQUENCE</scope>
    <source>
        <strain evidence="6">KCTC 12343</strain>
    </source>
</reference>
<dbReference type="PROSITE" id="PS50035">
    <property type="entry name" value="PLD"/>
    <property type="match status" value="1"/>
</dbReference>
<dbReference type="Proteomes" id="UP000628442">
    <property type="component" value="Unassembled WGS sequence"/>
</dbReference>
<evidence type="ECO:0000313" key="7">
    <source>
        <dbReference type="Proteomes" id="UP000628442"/>
    </source>
</evidence>